<dbReference type="RefSeq" id="XP_064712064.1">
    <property type="nucleotide sequence ID" value="XM_064844204.1"/>
</dbReference>
<keyword evidence="5" id="KW-1185">Reference proteome</keyword>
<dbReference type="PANTHER" id="PTHR10900:SF125">
    <property type="entry name" value="FAS1 DOMAIN-CONTAINING PROTEIN YLR001C"/>
    <property type="match status" value="1"/>
</dbReference>
<comment type="caution">
    <text evidence="4">The sequence shown here is derived from an EMBL/GenBank/DDBJ whole genome shotgun (WGS) entry which is preliminary data.</text>
</comment>
<protein>
    <recommendedName>
        <fullName evidence="3">FAS1 domain-containing protein</fullName>
    </recommendedName>
</protein>
<dbReference type="InterPro" id="IPR050904">
    <property type="entry name" value="Adhesion/Biosynth-related"/>
</dbReference>
<evidence type="ECO:0000259" key="3">
    <source>
        <dbReference type="PROSITE" id="PS50213"/>
    </source>
</evidence>
<gene>
    <name evidence="4" type="ORF">LTR84_000574</name>
</gene>
<dbReference type="SMART" id="SM00554">
    <property type="entry name" value="FAS1"/>
    <property type="match status" value="2"/>
</dbReference>
<dbReference type="AlphaFoldDB" id="A0AAV9NUY5"/>
<reference evidence="4 5" key="1">
    <citation type="submission" date="2023-08" db="EMBL/GenBank/DDBJ databases">
        <title>Black Yeasts Isolated from many extreme environments.</title>
        <authorList>
            <person name="Coleine C."/>
            <person name="Stajich J.E."/>
            <person name="Selbmann L."/>
        </authorList>
    </citation>
    <scope>NUCLEOTIDE SEQUENCE [LARGE SCALE GENOMIC DNA]</scope>
    <source>
        <strain evidence="4 5">CCFEE 5792</strain>
    </source>
</reference>
<keyword evidence="2" id="KW-0732">Signal</keyword>
<dbReference type="Pfam" id="PF02469">
    <property type="entry name" value="Fasciclin"/>
    <property type="match status" value="2"/>
</dbReference>
<dbReference type="GeneID" id="89968796"/>
<dbReference type="PANTHER" id="PTHR10900">
    <property type="entry name" value="PERIOSTIN-RELATED"/>
    <property type="match status" value="1"/>
</dbReference>
<feature type="chain" id="PRO_5043407042" description="FAS1 domain-containing protein" evidence="2">
    <location>
        <begin position="16"/>
        <end position="496"/>
    </location>
</feature>
<dbReference type="SUPFAM" id="SSF82153">
    <property type="entry name" value="FAS1 domain"/>
    <property type="match status" value="2"/>
</dbReference>
<feature type="compositionally biased region" description="Basic residues" evidence="1">
    <location>
        <begin position="136"/>
        <end position="145"/>
    </location>
</feature>
<dbReference type="Proteomes" id="UP001358417">
    <property type="component" value="Unassembled WGS sequence"/>
</dbReference>
<evidence type="ECO:0000256" key="2">
    <source>
        <dbReference type="SAM" id="SignalP"/>
    </source>
</evidence>
<organism evidence="4 5">
    <name type="scientific">Exophiala bonariae</name>
    <dbReference type="NCBI Taxonomy" id="1690606"/>
    <lineage>
        <taxon>Eukaryota</taxon>
        <taxon>Fungi</taxon>
        <taxon>Dikarya</taxon>
        <taxon>Ascomycota</taxon>
        <taxon>Pezizomycotina</taxon>
        <taxon>Eurotiomycetes</taxon>
        <taxon>Chaetothyriomycetidae</taxon>
        <taxon>Chaetothyriales</taxon>
        <taxon>Herpotrichiellaceae</taxon>
        <taxon>Exophiala</taxon>
    </lineage>
</organism>
<dbReference type="InterPro" id="IPR000782">
    <property type="entry name" value="FAS1_domain"/>
</dbReference>
<feature type="region of interest" description="Disordered" evidence="1">
    <location>
        <begin position="106"/>
        <end position="152"/>
    </location>
</feature>
<feature type="domain" description="FAS1" evidence="3">
    <location>
        <begin position="150"/>
        <end position="288"/>
    </location>
</feature>
<dbReference type="PROSITE" id="PS50213">
    <property type="entry name" value="FAS1"/>
    <property type="match status" value="2"/>
</dbReference>
<evidence type="ECO:0000313" key="4">
    <source>
        <dbReference type="EMBL" id="KAK5064740.1"/>
    </source>
</evidence>
<feature type="signal peptide" evidence="2">
    <location>
        <begin position="1"/>
        <end position="15"/>
    </location>
</feature>
<name>A0AAV9NUY5_9EURO</name>
<feature type="domain" description="FAS1" evidence="3">
    <location>
        <begin position="292"/>
        <end position="451"/>
    </location>
</feature>
<dbReference type="EMBL" id="JAVRRD010000001">
    <property type="protein sequence ID" value="KAK5064740.1"/>
    <property type="molecule type" value="Genomic_DNA"/>
</dbReference>
<evidence type="ECO:0000256" key="1">
    <source>
        <dbReference type="SAM" id="MobiDB-lite"/>
    </source>
</evidence>
<sequence>MRAVAVLSLAVVASAFVIPDQQTLESLAIQDQVADDSATHPFWDRVHEAETFWEDLEEEFTKTVHCAKHKFADAVDTVQDTAVKYSEDFQSAFAGDAWLEAAEYDDDLTESDPPHHGPPHHGPPGHGPPGHGPPGKGRKPHHPPHHGPPNQTIYELVSKSKYTTKLAAAIDEFPDLVKLLNGTKANYTLFAPTDRAFEKIPKHAPKPPKEFLEKLLTYHVSPEFYPAGRILVSRTLPTALEAEAIGKVPQRISTQVGLRGLSLNFYSRVVAINIFGTNGVIHGLDSILLPPPKAVDILSALPGEFSTLDLALQKTGLFPSFNDTSSHHGGTLFAPSNWAFQRLGPKINAFLFSRFGLKYLKALVLYHVADDITLYSDAIYKEDSSEAPPHHKIPKSVIHVDLPTGLEGKKLSVDIARFGRLVTIKINGFTRVSVTDGIAKDGVIHVLSNVLIPPKTPGVFSVADQSMTLEEFKNRLAPFVEDPVDSLDDEEFNPEL</sequence>
<dbReference type="InterPro" id="IPR036378">
    <property type="entry name" value="FAS1_dom_sf"/>
</dbReference>
<dbReference type="Gene3D" id="2.30.180.10">
    <property type="entry name" value="FAS1 domain"/>
    <property type="match status" value="2"/>
</dbReference>
<proteinExistence type="predicted"/>
<accession>A0AAV9NUY5</accession>
<evidence type="ECO:0000313" key="5">
    <source>
        <dbReference type="Proteomes" id="UP001358417"/>
    </source>
</evidence>
<feature type="compositionally biased region" description="Pro residues" evidence="1">
    <location>
        <begin position="120"/>
        <end position="132"/>
    </location>
</feature>